<dbReference type="InterPro" id="IPR036597">
    <property type="entry name" value="Fido-like_dom_sf"/>
</dbReference>
<dbReference type="InterPro" id="IPR036388">
    <property type="entry name" value="WH-like_DNA-bd_sf"/>
</dbReference>
<feature type="domain" description="Fido" evidence="7">
    <location>
        <begin position="204"/>
        <end position="337"/>
    </location>
</feature>
<dbReference type="RefSeq" id="WP_079558447.1">
    <property type="nucleotide sequence ID" value="NZ_CP021904.1"/>
</dbReference>
<dbReference type="PROSITE" id="PS51459">
    <property type="entry name" value="FIDO"/>
    <property type="match status" value="1"/>
</dbReference>
<evidence type="ECO:0000256" key="2">
    <source>
        <dbReference type="ARBA" id="ARBA00023015"/>
    </source>
</evidence>
<dbReference type="EMBL" id="FUYV01000017">
    <property type="protein sequence ID" value="SKC23474.1"/>
    <property type="molecule type" value="Genomic_DNA"/>
</dbReference>
<evidence type="ECO:0000256" key="5">
    <source>
        <dbReference type="PIRSR" id="PIRSR640198-2"/>
    </source>
</evidence>
<dbReference type="SUPFAM" id="SSF46785">
    <property type="entry name" value="Winged helix' DNA-binding domain"/>
    <property type="match status" value="1"/>
</dbReference>
<evidence type="ECO:0000256" key="1">
    <source>
        <dbReference type="ARBA" id="ARBA00011046"/>
    </source>
</evidence>
<reference evidence="8 9" key="1">
    <citation type="submission" date="2017-02" db="EMBL/GenBank/DDBJ databases">
        <authorList>
            <person name="Peterson S.W."/>
        </authorList>
    </citation>
    <scope>NUCLEOTIDE SEQUENCE [LARGE SCALE GENOMIC DNA]</scope>
    <source>
        <strain evidence="8 9">DSM 24412</strain>
    </source>
</reference>
<dbReference type="Gene3D" id="1.10.3290.10">
    <property type="entry name" value="Fido-like domain"/>
    <property type="match status" value="1"/>
</dbReference>
<proteinExistence type="inferred from homology"/>
<dbReference type="InterPro" id="IPR036390">
    <property type="entry name" value="WH_DNA-bd_sf"/>
</dbReference>
<evidence type="ECO:0000313" key="8">
    <source>
        <dbReference type="EMBL" id="SKC23474.1"/>
    </source>
</evidence>
<keyword evidence="4" id="KW-0804">Transcription</keyword>
<keyword evidence="9" id="KW-1185">Reference proteome</keyword>
<name>A0A1T5HRZ9_9BACT</name>
<dbReference type="InterPro" id="IPR005650">
    <property type="entry name" value="BlaI_family"/>
</dbReference>
<keyword evidence="5" id="KW-0067">ATP-binding</keyword>
<gene>
    <name evidence="8" type="ORF">SAMN03080601_02748</name>
</gene>
<keyword evidence="5" id="KW-0547">Nucleotide-binding</keyword>
<dbReference type="PANTHER" id="PTHR13504">
    <property type="entry name" value="FIDO DOMAIN-CONTAINING PROTEIN DDB_G0283145"/>
    <property type="match status" value="1"/>
</dbReference>
<dbReference type="Gene3D" id="1.10.10.10">
    <property type="entry name" value="Winged helix-like DNA-binding domain superfamily/Winged helix DNA-binding domain"/>
    <property type="match status" value="1"/>
</dbReference>
<dbReference type="STRING" id="889453.SAMN03080601_02748"/>
<protein>
    <submittedName>
        <fullName evidence="8">Fic/DOC family protein</fullName>
    </submittedName>
</protein>
<dbReference type="Proteomes" id="UP000191055">
    <property type="component" value="Unassembled WGS sequence"/>
</dbReference>
<dbReference type="PANTHER" id="PTHR13504:SF38">
    <property type="entry name" value="FIDO DOMAIN-CONTAINING PROTEIN"/>
    <property type="match status" value="1"/>
</dbReference>
<feature type="binding site" evidence="5">
    <location>
        <begin position="283"/>
        <end position="290"/>
    </location>
    <ligand>
        <name>ATP</name>
        <dbReference type="ChEBI" id="CHEBI:30616"/>
    </ligand>
</feature>
<dbReference type="Pfam" id="PF02661">
    <property type="entry name" value="Fic"/>
    <property type="match status" value="1"/>
</dbReference>
<dbReference type="GO" id="GO:0005524">
    <property type="term" value="F:ATP binding"/>
    <property type="evidence" value="ECO:0007669"/>
    <property type="project" value="UniProtKB-KW"/>
</dbReference>
<feature type="site" description="Important for autoinhibition of adenylyltransferase activity" evidence="6">
    <location>
        <position position="154"/>
    </location>
</feature>
<evidence type="ECO:0000256" key="4">
    <source>
        <dbReference type="ARBA" id="ARBA00023163"/>
    </source>
</evidence>
<evidence type="ECO:0000313" key="9">
    <source>
        <dbReference type="Proteomes" id="UP000191055"/>
    </source>
</evidence>
<evidence type="ECO:0000259" key="7">
    <source>
        <dbReference type="PROSITE" id="PS51459"/>
    </source>
</evidence>
<sequence length="347" mass="40177">MMIDSREQQIIDFIKQRGACSSKEVHDNVDINVSYATLKRVLSKLITDSYLVTVGQGKGTKYTISPTFELLAPIDIEKYYEEEIDDRAIKESFNFSIINEVIAKNSVFTETEIEKLNLLQAKFRKNISQLSEIEYKIEFERLAIDLSWKSSQIEGNTYSLLETERLLKERETAAGKTKEEAIMLLNHKDALDFIIENTDYLNPLSVSKIEDIHSILTKELLVERNLRRRRVGISGTNYRPLDNEFQISEALRNSCDVINSKKSVFEKALLALVLISYIQPFMDGNKRTARIVSNAILMNEKHCPLSFRTVDSIDYKKAMLLFYEQNNISKLKEIFINQFEFAVKTYF</sequence>
<dbReference type="GO" id="GO:0045892">
    <property type="term" value="P:negative regulation of DNA-templated transcription"/>
    <property type="evidence" value="ECO:0007669"/>
    <property type="project" value="InterPro"/>
</dbReference>
<evidence type="ECO:0000256" key="6">
    <source>
        <dbReference type="PIRSR" id="PIRSR640198-3"/>
    </source>
</evidence>
<dbReference type="InterPro" id="IPR003812">
    <property type="entry name" value="Fido"/>
</dbReference>
<dbReference type="SUPFAM" id="SSF140931">
    <property type="entry name" value="Fic-like"/>
    <property type="match status" value="1"/>
</dbReference>
<organism evidence="8 9">
    <name type="scientific">Alkalitalea saponilacus</name>
    <dbReference type="NCBI Taxonomy" id="889453"/>
    <lineage>
        <taxon>Bacteria</taxon>
        <taxon>Pseudomonadati</taxon>
        <taxon>Bacteroidota</taxon>
        <taxon>Bacteroidia</taxon>
        <taxon>Marinilabiliales</taxon>
        <taxon>Marinilabiliaceae</taxon>
        <taxon>Alkalitalea</taxon>
    </lineage>
</organism>
<dbReference type="KEGG" id="asx:CDL62_13145"/>
<dbReference type="InterPro" id="IPR040198">
    <property type="entry name" value="Fido_containing"/>
</dbReference>
<evidence type="ECO:0000256" key="3">
    <source>
        <dbReference type="ARBA" id="ARBA00023125"/>
    </source>
</evidence>
<dbReference type="GO" id="GO:0003677">
    <property type="term" value="F:DNA binding"/>
    <property type="evidence" value="ECO:0007669"/>
    <property type="project" value="UniProtKB-KW"/>
</dbReference>
<accession>A0A1T5HRZ9</accession>
<dbReference type="OrthoDB" id="9814400at2"/>
<keyword evidence="2" id="KW-0805">Transcription regulation</keyword>
<keyword evidence="3" id="KW-0238">DNA-binding</keyword>
<dbReference type="AlphaFoldDB" id="A0A1T5HRZ9"/>
<comment type="similarity">
    <text evidence="1">Belongs to the BlaI transcriptional regulatory family.</text>
</comment>
<dbReference type="Pfam" id="PF03965">
    <property type="entry name" value="Penicillinase_R"/>
    <property type="match status" value="1"/>
</dbReference>